<dbReference type="Pfam" id="PF12704">
    <property type="entry name" value="MacB_PCD"/>
    <property type="match status" value="2"/>
</dbReference>
<feature type="transmembrane region" description="Helical" evidence="6">
    <location>
        <begin position="334"/>
        <end position="361"/>
    </location>
</feature>
<dbReference type="Pfam" id="PF02687">
    <property type="entry name" value="FtsX"/>
    <property type="match status" value="2"/>
</dbReference>
<dbReference type="eggNOG" id="COG0577">
    <property type="taxonomic scope" value="Bacteria"/>
</dbReference>
<dbReference type="InterPro" id="IPR003838">
    <property type="entry name" value="ABC3_permease_C"/>
</dbReference>
<feature type="transmembrane region" description="Helical" evidence="6">
    <location>
        <begin position="673"/>
        <end position="700"/>
    </location>
</feature>
<sequence>MFRSYLSIAIRNLFKNKVSSSINIGGLALGIACCLMIALYIYDELSYDRFNPNFQHIYRVTEKQKQPGGIFNVAVTPGPLAAALAKDFPEVEKTTRIGRWGGLLTQNEQAQEAEQMLIVDPSFFPMFSLSLLVGNPKAVFNSPDEVIFSEAMAIKFFGEDWRQKEVLDQAISLNNEKTLKLVGVAQNPPLNSHIQFDVLLPFAFVDRYDEWGNKWNSNSYHTYLQLRSDAASTPTDLLAFGKKIKNQLKQYDAGNETQLLLQPLADIYLHSKFDFQTDWGPRGDIFYLRILALVGLIVLVIAIVNFINLATARAAQRAKEVGVRKTVGAPRSSLVVQFLGEALLMTSLAVGVALVVAEIMLPLFTILSDKALRIPYQAPAFWLSLALMTGLVSLLTGLYPAFFLSSFRPARVLKGTFQVRTGKGFRQSLVVGQFALSIALIVATLVIYQQLTYLQHTKLGFDQSNLVYVRLKGDLRGKANVFKAEIEKIAGVASAAVATSNLVDVANSSGVEWEGQTPKDEFLMTHTNVDPDFIPTTGMSMASGRNFSAKITSDTSSLNAAYLINETAAKRMGWTASSALGKSINFWGLKGNVIGVVKDFHFRPLRTSIEPFILRYRPLEFYFTLLVKTRPGAGSSTLADISKVYKKLDPTNPISYGFVNEDLNLQYKAEQRIGRIMLCFAILTILVSCLGLFGLTVFTAEQRVKEIGVRKVLGASVASIMGLLAKDFIKLVVIAILVASPLAWYAMNQWLQGFAYRIELQWWMFALTGLLAVGIAFLTISVQSLKAALVNPVKSLRSE</sequence>
<dbReference type="OrthoDB" id="1451596at2"/>
<dbReference type="HOGENOM" id="CLU_008713_1_0_10"/>
<evidence type="ECO:0000259" key="7">
    <source>
        <dbReference type="Pfam" id="PF02687"/>
    </source>
</evidence>
<dbReference type="GO" id="GO:0005886">
    <property type="term" value="C:plasma membrane"/>
    <property type="evidence" value="ECO:0007669"/>
    <property type="project" value="UniProtKB-SubCell"/>
</dbReference>
<feature type="domain" description="ABC3 transporter permease C-terminal" evidence="7">
    <location>
        <begin position="293"/>
        <end position="405"/>
    </location>
</feature>
<evidence type="ECO:0000313" key="10">
    <source>
        <dbReference type="Proteomes" id="UP000008461"/>
    </source>
</evidence>
<name>F4L3C0_HALH1</name>
<reference key="2">
    <citation type="submission" date="2011-04" db="EMBL/GenBank/DDBJ databases">
        <title>Complete sequence of chromosome of Haliscomenobacter hydrossis DSM 1100.</title>
        <authorList>
            <consortium name="US DOE Joint Genome Institute (JGI-PGF)"/>
            <person name="Lucas S."/>
            <person name="Han J."/>
            <person name="Lapidus A."/>
            <person name="Bruce D."/>
            <person name="Goodwin L."/>
            <person name="Pitluck S."/>
            <person name="Peters L."/>
            <person name="Kyrpides N."/>
            <person name="Mavromatis K."/>
            <person name="Ivanova N."/>
            <person name="Ovchinnikova G."/>
            <person name="Pagani I."/>
            <person name="Daligault H."/>
            <person name="Detter J.C."/>
            <person name="Han C."/>
            <person name="Land M."/>
            <person name="Hauser L."/>
            <person name="Markowitz V."/>
            <person name="Cheng J.-F."/>
            <person name="Hugenholtz P."/>
            <person name="Woyke T."/>
            <person name="Wu D."/>
            <person name="Verbarg S."/>
            <person name="Frueling A."/>
            <person name="Brambilla E."/>
            <person name="Klenk H.-P."/>
            <person name="Eisen J.A."/>
        </authorList>
    </citation>
    <scope>NUCLEOTIDE SEQUENCE</scope>
    <source>
        <strain>DSM 1100</strain>
    </source>
</reference>
<evidence type="ECO:0000259" key="8">
    <source>
        <dbReference type="Pfam" id="PF12704"/>
    </source>
</evidence>
<dbReference type="InterPro" id="IPR025857">
    <property type="entry name" value="MacB_PCD"/>
</dbReference>
<dbReference type="PANTHER" id="PTHR30572">
    <property type="entry name" value="MEMBRANE COMPONENT OF TRANSPORTER-RELATED"/>
    <property type="match status" value="1"/>
</dbReference>
<evidence type="ECO:0000256" key="5">
    <source>
        <dbReference type="ARBA" id="ARBA00023136"/>
    </source>
</evidence>
<evidence type="ECO:0000313" key="9">
    <source>
        <dbReference type="EMBL" id="AEE51754.1"/>
    </source>
</evidence>
<feature type="transmembrane region" description="Helical" evidence="6">
    <location>
        <begin position="381"/>
        <end position="407"/>
    </location>
</feature>
<gene>
    <name evidence="9" type="ordered locus">Halhy_3904</name>
</gene>
<dbReference type="GO" id="GO:0022857">
    <property type="term" value="F:transmembrane transporter activity"/>
    <property type="evidence" value="ECO:0007669"/>
    <property type="project" value="TreeGrafter"/>
</dbReference>
<feature type="transmembrane region" description="Helical" evidence="6">
    <location>
        <begin position="286"/>
        <end position="307"/>
    </location>
</feature>
<dbReference type="AlphaFoldDB" id="F4L3C0"/>
<feature type="domain" description="MacB-like periplasmic core" evidence="8">
    <location>
        <begin position="435"/>
        <end position="633"/>
    </location>
</feature>
<dbReference type="Proteomes" id="UP000008461">
    <property type="component" value="Chromosome"/>
</dbReference>
<reference evidence="9 10" key="1">
    <citation type="journal article" date="2011" name="Stand. Genomic Sci.">
        <title>Complete genome sequence of Haliscomenobacter hydrossis type strain (O).</title>
        <authorList>
            <consortium name="US DOE Joint Genome Institute (JGI-PGF)"/>
            <person name="Daligault H."/>
            <person name="Lapidus A."/>
            <person name="Zeytun A."/>
            <person name="Nolan M."/>
            <person name="Lucas S."/>
            <person name="Del Rio T.G."/>
            <person name="Tice H."/>
            <person name="Cheng J.F."/>
            <person name="Tapia R."/>
            <person name="Han C."/>
            <person name="Goodwin L."/>
            <person name="Pitluck S."/>
            <person name="Liolios K."/>
            <person name="Pagani I."/>
            <person name="Ivanova N."/>
            <person name="Huntemann M."/>
            <person name="Mavromatis K."/>
            <person name="Mikhailova N."/>
            <person name="Pati A."/>
            <person name="Chen A."/>
            <person name="Palaniappan K."/>
            <person name="Land M."/>
            <person name="Hauser L."/>
            <person name="Brambilla E.M."/>
            <person name="Rohde M."/>
            <person name="Verbarg S."/>
            <person name="Goker M."/>
            <person name="Bristow J."/>
            <person name="Eisen J.A."/>
            <person name="Markowitz V."/>
            <person name="Hugenholtz P."/>
            <person name="Kyrpides N.C."/>
            <person name="Klenk H.P."/>
            <person name="Woyke T."/>
        </authorList>
    </citation>
    <scope>NUCLEOTIDE SEQUENCE [LARGE SCALE GENOMIC DNA]</scope>
    <source>
        <strain evidence="10">ATCC 27775 / DSM 1100 / LMG 10767 / O</strain>
    </source>
</reference>
<proteinExistence type="predicted"/>
<keyword evidence="5 6" id="KW-0472">Membrane</keyword>
<feature type="transmembrane region" description="Helical" evidence="6">
    <location>
        <begin position="760"/>
        <end position="780"/>
    </location>
</feature>
<dbReference type="KEGG" id="hhy:Halhy_3904"/>
<dbReference type="InterPro" id="IPR050250">
    <property type="entry name" value="Macrolide_Exporter_MacB"/>
</dbReference>
<dbReference type="STRING" id="760192.Halhy_3904"/>
<keyword evidence="3 6" id="KW-0812">Transmembrane</keyword>
<evidence type="ECO:0000256" key="1">
    <source>
        <dbReference type="ARBA" id="ARBA00004651"/>
    </source>
</evidence>
<dbReference type="PROSITE" id="PS51257">
    <property type="entry name" value="PROKAR_LIPOPROTEIN"/>
    <property type="match status" value="1"/>
</dbReference>
<dbReference type="EMBL" id="CP002691">
    <property type="protein sequence ID" value="AEE51754.1"/>
    <property type="molecule type" value="Genomic_DNA"/>
</dbReference>
<organism evidence="9 10">
    <name type="scientific">Haliscomenobacter hydrossis (strain ATCC 27775 / DSM 1100 / LMG 10767 / O)</name>
    <dbReference type="NCBI Taxonomy" id="760192"/>
    <lineage>
        <taxon>Bacteria</taxon>
        <taxon>Pseudomonadati</taxon>
        <taxon>Bacteroidota</taxon>
        <taxon>Saprospiria</taxon>
        <taxon>Saprospirales</taxon>
        <taxon>Haliscomenobacteraceae</taxon>
        <taxon>Haliscomenobacter</taxon>
    </lineage>
</organism>
<keyword evidence="2" id="KW-1003">Cell membrane</keyword>
<keyword evidence="10" id="KW-1185">Reference proteome</keyword>
<feature type="domain" description="MacB-like periplasmic core" evidence="8">
    <location>
        <begin position="20"/>
        <end position="231"/>
    </location>
</feature>
<feature type="transmembrane region" description="Helical" evidence="6">
    <location>
        <begin position="712"/>
        <end position="740"/>
    </location>
</feature>
<comment type="subcellular location">
    <subcellularLocation>
        <location evidence="1">Cell membrane</location>
        <topology evidence="1">Multi-pass membrane protein</topology>
    </subcellularLocation>
</comment>
<accession>F4L3C0</accession>
<evidence type="ECO:0000256" key="2">
    <source>
        <dbReference type="ARBA" id="ARBA00022475"/>
    </source>
</evidence>
<feature type="transmembrane region" description="Helical" evidence="6">
    <location>
        <begin position="428"/>
        <end position="448"/>
    </location>
</feature>
<feature type="transmembrane region" description="Helical" evidence="6">
    <location>
        <begin position="21"/>
        <end position="42"/>
    </location>
</feature>
<dbReference type="PANTHER" id="PTHR30572:SF18">
    <property type="entry name" value="ABC-TYPE MACROLIDE FAMILY EXPORT SYSTEM PERMEASE COMPONENT 2"/>
    <property type="match status" value="1"/>
</dbReference>
<keyword evidence="4 6" id="KW-1133">Transmembrane helix</keyword>
<feature type="domain" description="ABC3 transporter permease C-terminal" evidence="7">
    <location>
        <begin position="679"/>
        <end position="788"/>
    </location>
</feature>
<evidence type="ECO:0000256" key="6">
    <source>
        <dbReference type="SAM" id="Phobius"/>
    </source>
</evidence>
<evidence type="ECO:0008006" key="11">
    <source>
        <dbReference type="Google" id="ProtNLM"/>
    </source>
</evidence>
<evidence type="ECO:0000256" key="3">
    <source>
        <dbReference type="ARBA" id="ARBA00022692"/>
    </source>
</evidence>
<dbReference type="RefSeq" id="WP_013766293.1">
    <property type="nucleotide sequence ID" value="NC_015510.1"/>
</dbReference>
<evidence type="ECO:0000256" key="4">
    <source>
        <dbReference type="ARBA" id="ARBA00022989"/>
    </source>
</evidence>
<protein>
    <recommendedName>
        <fullName evidence="11">FtsX-like permease family protein</fullName>
    </recommendedName>
</protein>